<accession>A0A6G1D0B6</accession>
<dbReference type="Proteomes" id="UP000479710">
    <property type="component" value="Unassembled WGS sequence"/>
</dbReference>
<evidence type="ECO:0000313" key="1">
    <source>
        <dbReference type="EMBL" id="KAF0905810.1"/>
    </source>
</evidence>
<name>A0A6G1D0B6_9ORYZ</name>
<keyword evidence="2" id="KW-1185">Reference proteome</keyword>
<evidence type="ECO:0000313" key="2">
    <source>
        <dbReference type="Proteomes" id="UP000479710"/>
    </source>
</evidence>
<organism evidence="1 2">
    <name type="scientific">Oryza meyeriana var. granulata</name>
    <dbReference type="NCBI Taxonomy" id="110450"/>
    <lineage>
        <taxon>Eukaryota</taxon>
        <taxon>Viridiplantae</taxon>
        <taxon>Streptophyta</taxon>
        <taxon>Embryophyta</taxon>
        <taxon>Tracheophyta</taxon>
        <taxon>Spermatophyta</taxon>
        <taxon>Magnoliopsida</taxon>
        <taxon>Liliopsida</taxon>
        <taxon>Poales</taxon>
        <taxon>Poaceae</taxon>
        <taxon>BOP clade</taxon>
        <taxon>Oryzoideae</taxon>
        <taxon>Oryzeae</taxon>
        <taxon>Oryzinae</taxon>
        <taxon>Oryza</taxon>
        <taxon>Oryza meyeriana</taxon>
    </lineage>
</organism>
<dbReference type="AlphaFoldDB" id="A0A6G1D0B6"/>
<dbReference type="EMBL" id="SPHZ02000007">
    <property type="protein sequence ID" value="KAF0905810.1"/>
    <property type="molecule type" value="Genomic_DNA"/>
</dbReference>
<comment type="caution">
    <text evidence="1">The sequence shown here is derived from an EMBL/GenBank/DDBJ whole genome shotgun (WGS) entry which is preliminary data.</text>
</comment>
<proteinExistence type="predicted"/>
<sequence length="82" mass="8961">MKLAHGTVQNLTGNRSPDNSFHIEDWIAGLGFERGNYPGKSIILFDPVTRVATAHRPSHLVDVLGNLLDVSQPGFKSVLEAH</sequence>
<gene>
    <name evidence="1" type="ORF">E2562_008860</name>
</gene>
<protein>
    <submittedName>
        <fullName evidence="1">Uncharacterized protein</fullName>
    </submittedName>
</protein>
<reference evidence="1 2" key="1">
    <citation type="submission" date="2019-11" db="EMBL/GenBank/DDBJ databases">
        <title>Whole genome sequence of Oryza granulata.</title>
        <authorList>
            <person name="Li W."/>
        </authorList>
    </citation>
    <scope>NUCLEOTIDE SEQUENCE [LARGE SCALE GENOMIC DNA]</scope>
    <source>
        <strain evidence="2">cv. Menghai</strain>
        <tissue evidence="1">Leaf</tissue>
    </source>
</reference>